<gene>
    <name evidence="1" type="ORF">AVDCRST_MAG93-2077</name>
</gene>
<sequence>MKGRRGRTAHADPDFLIVGDEPMLLVPGDGASASTGGAAKET</sequence>
<organism evidence="1">
    <name type="scientific">uncultured Chloroflexia bacterium</name>
    <dbReference type="NCBI Taxonomy" id="1672391"/>
    <lineage>
        <taxon>Bacteria</taxon>
        <taxon>Bacillati</taxon>
        <taxon>Chloroflexota</taxon>
        <taxon>Chloroflexia</taxon>
        <taxon>environmental samples</taxon>
    </lineage>
</organism>
<dbReference type="AlphaFoldDB" id="A0A6J4IPS4"/>
<accession>A0A6J4IPS4</accession>
<dbReference type="EMBL" id="CADCTR010000707">
    <property type="protein sequence ID" value="CAA9258520.1"/>
    <property type="molecule type" value="Genomic_DNA"/>
</dbReference>
<proteinExistence type="predicted"/>
<evidence type="ECO:0000313" key="1">
    <source>
        <dbReference type="EMBL" id="CAA9258520.1"/>
    </source>
</evidence>
<protein>
    <submittedName>
        <fullName evidence="1">Uncharacterized protein</fullName>
    </submittedName>
</protein>
<reference evidence="1" key="1">
    <citation type="submission" date="2020-02" db="EMBL/GenBank/DDBJ databases">
        <authorList>
            <person name="Meier V. D."/>
        </authorList>
    </citation>
    <scope>NUCLEOTIDE SEQUENCE</scope>
    <source>
        <strain evidence="1">AVDCRST_MAG93</strain>
    </source>
</reference>
<name>A0A6J4IPS4_9CHLR</name>